<dbReference type="EMBL" id="MTKT01002944">
    <property type="protein sequence ID" value="OWM76916.1"/>
    <property type="molecule type" value="Genomic_DNA"/>
</dbReference>
<proteinExistence type="predicted"/>
<gene>
    <name evidence="2" type="ORF">CDL15_Pgr021977</name>
</gene>
<accession>A0A218WWB1</accession>
<name>A0A218WWB1_PUNGR</name>
<protein>
    <submittedName>
        <fullName evidence="2">Uncharacterized protein</fullName>
    </submittedName>
</protein>
<organism evidence="2 3">
    <name type="scientific">Punica granatum</name>
    <name type="common">Pomegranate</name>
    <dbReference type="NCBI Taxonomy" id="22663"/>
    <lineage>
        <taxon>Eukaryota</taxon>
        <taxon>Viridiplantae</taxon>
        <taxon>Streptophyta</taxon>
        <taxon>Embryophyta</taxon>
        <taxon>Tracheophyta</taxon>
        <taxon>Spermatophyta</taxon>
        <taxon>Magnoliopsida</taxon>
        <taxon>eudicotyledons</taxon>
        <taxon>Gunneridae</taxon>
        <taxon>Pentapetalae</taxon>
        <taxon>rosids</taxon>
        <taxon>malvids</taxon>
        <taxon>Myrtales</taxon>
        <taxon>Lythraceae</taxon>
        <taxon>Punica</taxon>
    </lineage>
</organism>
<evidence type="ECO:0000313" key="3">
    <source>
        <dbReference type="Proteomes" id="UP000197138"/>
    </source>
</evidence>
<feature type="region of interest" description="Disordered" evidence="1">
    <location>
        <begin position="1"/>
        <end position="62"/>
    </location>
</feature>
<comment type="caution">
    <text evidence="2">The sequence shown here is derived from an EMBL/GenBank/DDBJ whole genome shotgun (WGS) entry which is preliminary data.</text>
</comment>
<reference evidence="3" key="1">
    <citation type="journal article" date="2017" name="Plant J.">
        <title>The pomegranate (Punica granatum L.) genome and the genomics of punicalagin biosynthesis.</title>
        <authorList>
            <person name="Qin G."/>
            <person name="Xu C."/>
            <person name="Ming R."/>
            <person name="Tang H."/>
            <person name="Guyot R."/>
            <person name="Kramer E.M."/>
            <person name="Hu Y."/>
            <person name="Yi X."/>
            <person name="Qi Y."/>
            <person name="Xu X."/>
            <person name="Gao Z."/>
            <person name="Pan H."/>
            <person name="Jian J."/>
            <person name="Tian Y."/>
            <person name="Yue Z."/>
            <person name="Xu Y."/>
        </authorList>
    </citation>
    <scope>NUCLEOTIDE SEQUENCE [LARGE SCALE GENOMIC DNA]</scope>
    <source>
        <strain evidence="3">cv. Dabenzi</strain>
    </source>
</reference>
<evidence type="ECO:0000256" key="1">
    <source>
        <dbReference type="SAM" id="MobiDB-lite"/>
    </source>
</evidence>
<sequence length="85" mass="9215">MSESVPEASCLSRDTPDLSRTPFLIGLPGPDPLTSKRHPKKGLQAPRDHQGHGTSFRRPFGTLQDFPRDVSVVANAFRRASGACS</sequence>
<dbReference type="Proteomes" id="UP000197138">
    <property type="component" value="Unassembled WGS sequence"/>
</dbReference>
<dbReference type="AlphaFoldDB" id="A0A218WWB1"/>
<evidence type="ECO:0000313" key="2">
    <source>
        <dbReference type="EMBL" id="OWM76916.1"/>
    </source>
</evidence>